<organism evidence="1 2">
    <name type="scientific">Bauhinia variegata</name>
    <name type="common">Purple orchid tree</name>
    <name type="synonym">Phanera variegata</name>
    <dbReference type="NCBI Taxonomy" id="167791"/>
    <lineage>
        <taxon>Eukaryota</taxon>
        <taxon>Viridiplantae</taxon>
        <taxon>Streptophyta</taxon>
        <taxon>Embryophyta</taxon>
        <taxon>Tracheophyta</taxon>
        <taxon>Spermatophyta</taxon>
        <taxon>Magnoliopsida</taxon>
        <taxon>eudicotyledons</taxon>
        <taxon>Gunneridae</taxon>
        <taxon>Pentapetalae</taxon>
        <taxon>rosids</taxon>
        <taxon>fabids</taxon>
        <taxon>Fabales</taxon>
        <taxon>Fabaceae</taxon>
        <taxon>Cercidoideae</taxon>
        <taxon>Cercideae</taxon>
        <taxon>Bauhiniinae</taxon>
        <taxon>Bauhinia</taxon>
    </lineage>
</organism>
<dbReference type="EMBL" id="CM039439">
    <property type="protein sequence ID" value="KAI4297352.1"/>
    <property type="molecule type" value="Genomic_DNA"/>
</dbReference>
<dbReference type="Proteomes" id="UP000828941">
    <property type="component" value="Chromosome 14"/>
</dbReference>
<accession>A0ACB9KJK6</accession>
<sequence length="462" mass="51301">MECLQSVSMKVLWNGAQIEEFKAGRGVRQGDLIPPYIFVTCMDKLSHLIAERVGLGCWEPMRAGRNDPLISHLMFADVFCFLQKLVNNILIRLNNAFTSSAGAQGKKISSEKVSGSSRDFEHEKVLKGKYGRNQEWVYNIDVRSTDSHIWQAVGQIWGKLTGNHGWTLGNGKNSRFWTEARLGEGGTIIDSVDFRVPDYLMEDRVAEKWRYDAVFEDSFTRPSNPMRVIISFSKNIKQAMQSAGGVKHGEGSGTLSWSKPPSHWIKVNTDGASKGNPDIDECSTIKPCNNWTCINLVGGYNYSCPPGYKGDGKRDGSGCVLELKSKKNVVVGIALETEAPILVYEFVPNGHLFESIDPTKNVPALPWETRLLAAEIAETILYLHSAASVPIIYRDIRSTNILLDNNNKAIVSDFGASRLVPQDETQVSSIVQGTPRYLDPEYLQTSELNEKSDVCSFGVVLI</sequence>
<gene>
    <name evidence="1" type="ORF">L6164_037247</name>
</gene>
<reference evidence="1 2" key="1">
    <citation type="journal article" date="2022" name="DNA Res.">
        <title>Chromosomal-level genome assembly of the orchid tree Bauhinia variegata (Leguminosae; Cercidoideae) supports the allotetraploid origin hypothesis of Bauhinia.</title>
        <authorList>
            <person name="Zhong Y."/>
            <person name="Chen Y."/>
            <person name="Zheng D."/>
            <person name="Pang J."/>
            <person name="Liu Y."/>
            <person name="Luo S."/>
            <person name="Meng S."/>
            <person name="Qian L."/>
            <person name="Wei D."/>
            <person name="Dai S."/>
            <person name="Zhou R."/>
        </authorList>
    </citation>
    <scope>NUCLEOTIDE SEQUENCE [LARGE SCALE GENOMIC DNA]</scope>
    <source>
        <strain evidence="1">BV-YZ2020</strain>
    </source>
</reference>
<evidence type="ECO:0000313" key="2">
    <source>
        <dbReference type="Proteomes" id="UP000828941"/>
    </source>
</evidence>
<comment type="caution">
    <text evidence="1">The sequence shown here is derived from an EMBL/GenBank/DDBJ whole genome shotgun (WGS) entry which is preliminary data.</text>
</comment>
<protein>
    <submittedName>
        <fullName evidence="1">Uncharacterized protein</fullName>
    </submittedName>
</protein>
<keyword evidence="2" id="KW-1185">Reference proteome</keyword>
<proteinExistence type="predicted"/>
<evidence type="ECO:0000313" key="1">
    <source>
        <dbReference type="EMBL" id="KAI4297352.1"/>
    </source>
</evidence>
<name>A0ACB9KJK6_BAUVA</name>